<dbReference type="PANTHER" id="PTHR32322">
    <property type="entry name" value="INNER MEMBRANE TRANSPORTER"/>
    <property type="match status" value="1"/>
</dbReference>
<feature type="transmembrane region" description="Helical" evidence="7">
    <location>
        <begin position="63"/>
        <end position="84"/>
    </location>
</feature>
<dbReference type="GO" id="GO:0005886">
    <property type="term" value="C:plasma membrane"/>
    <property type="evidence" value="ECO:0007669"/>
    <property type="project" value="UniProtKB-SubCell"/>
</dbReference>
<reference evidence="9 10" key="1">
    <citation type="submission" date="2019-02" db="EMBL/GenBank/DDBJ databases">
        <title>Paenibacillus sp. nov., isolated from surface-sterilized tissue of Thalictrum simplex L.</title>
        <authorList>
            <person name="Tuo L."/>
        </authorList>
    </citation>
    <scope>NUCLEOTIDE SEQUENCE [LARGE SCALE GENOMIC DNA]</scope>
    <source>
        <strain evidence="9 10">N2SHLJ1</strain>
    </source>
</reference>
<dbReference type="InterPro" id="IPR050638">
    <property type="entry name" value="AA-Vitamin_Transporters"/>
</dbReference>
<dbReference type="PANTHER" id="PTHR32322:SF18">
    <property type="entry name" value="S-ADENOSYLMETHIONINE_S-ADENOSYLHOMOCYSTEINE TRANSPORTER"/>
    <property type="match status" value="1"/>
</dbReference>
<protein>
    <submittedName>
        <fullName evidence="9">DMT family transporter</fullName>
    </submittedName>
</protein>
<evidence type="ECO:0000256" key="4">
    <source>
        <dbReference type="ARBA" id="ARBA00022692"/>
    </source>
</evidence>
<evidence type="ECO:0000259" key="8">
    <source>
        <dbReference type="Pfam" id="PF00892"/>
    </source>
</evidence>
<evidence type="ECO:0000256" key="5">
    <source>
        <dbReference type="ARBA" id="ARBA00022989"/>
    </source>
</evidence>
<feature type="domain" description="EamA" evidence="8">
    <location>
        <begin position="147"/>
        <end position="281"/>
    </location>
</feature>
<evidence type="ECO:0000313" key="9">
    <source>
        <dbReference type="EMBL" id="TBL80032.1"/>
    </source>
</evidence>
<keyword evidence="10" id="KW-1185">Reference proteome</keyword>
<dbReference type="OrthoDB" id="9805239at2"/>
<dbReference type="InterPro" id="IPR037185">
    <property type="entry name" value="EmrE-like"/>
</dbReference>
<organism evidence="9 10">
    <name type="scientific">Paenibacillus thalictri</name>
    <dbReference type="NCBI Taxonomy" id="2527873"/>
    <lineage>
        <taxon>Bacteria</taxon>
        <taxon>Bacillati</taxon>
        <taxon>Bacillota</taxon>
        <taxon>Bacilli</taxon>
        <taxon>Bacillales</taxon>
        <taxon>Paenibacillaceae</taxon>
        <taxon>Paenibacillus</taxon>
    </lineage>
</organism>
<comment type="similarity">
    <text evidence="2">Belongs to the EamA transporter family.</text>
</comment>
<sequence>MKTYALLLTCVLFWGSNFVFGTILVQQFSPMALSAVRLSFTALFFIVVMLFTRRWPTLKMRDLLLFLPLGLIGTVVNQTAFFNGMQTTDATTAALVMSLAPITTAYLARWLLKEPLSKPMITGSVAALAGVFLVVGRGGGFSLSLSLGEIMIFIAMLSFAVSVILVRKLTERMEPLAITIHASWIGAVLQVPCALLLEPSIRLSHSVWMWLLAVGSALGSQVIATLIWNRQLKEIGAGKSAVFLNLQPFVAMLVGFILLGTKVTLGQLGGSLLIIGGVLIASEVLVKKEPPLPVPKRGSDLNA</sequence>
<feature type="transmembrane region" description="Helical" evidence="7">
    <location>
        <begin position="31"/>
        <end position="51"/>
    </location>
</feature>
<feature type="domain" description="EamA" evidence="8">
    <location>
        <begin position="2"/>
        <end position="135"/>
    </location>
</feature>
<dbReference type="EMBL" id="SIRE01000006">
    <property type="protein sequence ID" value="TBL80032.1"/>
    <property type="molecule type" value="Genomic_DNA"/>
</dbReference>
<dbReference type="SUPFAM" id="SSF103481">
    <property type="entry name" value="Multidrug resistance efflux transporter EmrE"/>
    <property type="match status" value="2"/>
</dbReference>
<accession>A0A4V2J4J1</accession>
<dbReference type="AlphaFoldDB" id="A0A4V2J4J1"/>
<evidence type="ECO:0000256" key="2">
    <source>
        <dbReference type="ARBA" id="ARBA00007362"/>
    </source>
</evidence>
<evidence type="ECO:0000256" key="6">
    <source>
        <dbReference type="ARBA" id="ARBA00023136"/>
    </source>
</evidence>
<evidence type="ECO:0000313" key="10">
    <source>
        <dbReference type="Proteomes" id="UP000293142"/>
    </source>
</evidence>
<comment type="subcellular location">
    <subcellularLocation>
        <location evidence="1">Cell membrane</location>
        <topology evidence="1">Multi-pass membrane protein</topology>
    </subcellularLocation>
</comment>
<evidence type="ECO:0000256" key="3">
    <source>
        <dbReference type="ARBA" id="ARBA00022475"/>
    </source>
</evidence>
<keyword evidence="4 7" id="KW-0812">Transmembrane</keyword>
<feature type="transmembrane region" description="Helical" evidence="7">
    <location>
        <begin position="209"/>
        <end position="228"/>
    </location>
</feature>
<feature type="transmembrane region" description="Helical" evidence="7">
    <location>
        <begin position="178"/>
        <end position="197"/>
    </location>
</feature>
<feature type="transmembrane region" description="Helical" evidence="7">
    <location>
        <begin position="145"/>
        <end position="166"/>
    </location>
</feature>
<feature type="transmembrane region" description="Helical" evidence="7">
    <location>
        <begin position="120"/>
        <end position="139"/>
    </location>
</feature>
<dbReference type="Pfam" id="PF00892">
    <property type="entry name" value="EamA"/>
    <property type="match status" value="2"/>
</dbReference>
<keyword evidence="5 7" id="KW-1133">Transmembrane helix</keyword>
<gene>
    <name evidence="9" type="ORF">EYB31_10155</name>
</gene>
<dbReference type="InterPro" id="IPR000620">
    <property type="entry name" value="EamA_dom"/>
</dbReference>
<dbReference type="Proteomes" id="UP000293142">
    <property type="component" value="Unassembled WGS sequence"/>
</dbReference>
<keyword evidence="3" id="KW-1003">Cell membrane</keyword>
<feature type="transmembrane region" description="Helical" evidence="7">
    <location>
        <begin position="90"/>
        <end position="108"/>
    </location>
</feature>
<keyword evidence="6 7" id="KW-0472">Membrane</keyword>
<evidence type="ECO:0000256" key="7">
    <source>
        <dbReference type="SAM" id="Phobius"/>
    </source>
</evidence>
<feature type="transmembrane region" description="Helical" evidence="7">
    <location>
        <begin position="240"/>
        <end position="259"/>
    </location>
</feature>
<evidence type="ECO:0000256" key="1">
    <source>
        <dbReference type="ARBA" id="ARBA00004651"/>
    </source>
</evidence>
<comment type="caution">
    <text evidence="9">The sequence shown here is derived from an EMBL/GenBank/DDBJ whole genome shotgun (WGS) entry which is preliminary data.</text>
</comment>
<feature type="transmembrane region" description="Helical" evidence="7">
    <location>
        <begin position="265"/>
        <end position="286"/>
    </location>
</feature>
<proteinExistence type="inferred from homology"/>
<name>A0A4V2J4J1_9BACL</name>